<feature type="domain" description="SLH" evidence="3">
    <location>
        <begin position="1144"/>
        <end position="1203"/>
    </location>
</feature>
<dbReference type="OrthoDB" id="2656305at2"/>
<dbReference type="EMBL" id="RIAS01000002">
    <property type="protein sequence ID" value="KAA8783265.1"/>
    <property type="molecule type" value="Genomic_DNA"/>
</dbReference>
<dbReference type="InterPro" id="IPR003961">
    <property type="entry name" value="FN3_dom"/>
</dbReference>
<dbReference type="PROSITE" id="PS51272">
    <property type="entry name" value="SLH"/>
    <property type="match status" value="3"/>
</dbReference>
<dbReference type="Pfam" id="PF00041">
    <property type="entry name" value="fn3"/>
    <property type="match status" value="1"/>
</dbReference>
<gene>
    <name evidence="4" type="ORF">EC604_05315</name>
</gene>
<evidence type="ECO:0000259" key="2">
    <source>
        <dbReference type="PROSITE" id="PS50853"/>
    </source>
</evidence>
<dbReference type="Gene3D" id="2.60.40.10">
    <property type="entry name" value="Immunoglobulins"/>
    <property type="match status" value="1"/>
</dbReference>
<dbReference type="CDD" id="cd00063">
    <property type="entry name" value="FN3"/>
    <property type="match status" value="1"/>
</dbReference>
<feature type="domain" description="SLH" evidence="3">
    <location>
        <begin position="1073"/>
        <end position="1136"/>
    </location>
</feature>
<name>A0A5M9WNW0_PAEAM</name>
<evidence type="ECO:0000259" key="3">
    <source>
        <dbReference type="PROSITE" id="PS51272"/>
    </source>
</evidence>
<comment type="caution">
    <text evidence="4">The sequence shown here is derived from an EMBL/GenBank/DDBJ whole genome shotgun (WGS) entry which is preliminary data.</text>
</comment>
<proteinExistence type="predicted"/>
<evidence type="ECO:0000313" key="5">
    <source>
        <dbReference type="Proteomes" id="UP000323664"/>
    </source>
</evidence>
<dbReference type="SUPFAM" id="SSF49265">
    <property type="entry name" value="Fibronectin type III"/>
    <property type="match status" value="1"/>
</dbReference>
<accession>A0A5M9WNW0</accession>
<feature type="region of interest" description="Disordered" evidence="1">
    <location>
        <begin position="756"/>
        <end position="786"/>
    </location>
</feature>
<dbReference type="Pfam" id="PF00395">
    <property type="entry name" value="SLH"/>
    <property type="match status" value="3"/>
</dbReference>
<dbReference type="SMART" id="SM00060">
    <property type="entry name" value="FN3"/>
    <property type="match status" value="1"/>
</dbReference>
<feature type="domain" description="SLH" evidence="3">
    <location>
        <begin position="1013"/>
        <end position="1072"/>
    </location>
</feature>
<organism evidence="4 5">
    <name type="scientific">Paenibacillus amylolyticus</name>
    <dbReference type="NCBI Taxonomy" id="1451"/>
    <lineage>
        <taxon>Bacteria</taxon>
        <taxon>Bacillati</taxon>
        <taxon>Bacillota</taxon>
        <taxon>Bacilli</taxon>
        <taxon>Bacillales</taxon>
        <taxon>Paenibacillaceae</taxon>
        <taxon>Paenibacillus</taxon>
    </lineage>
</organism>
<feature type="domain" description="Fibronectin type-III" evidence="2">
    <location>
        <begin position="668"/>
        <end position="759"/>
    </location>
</feature>
<dbReference type="PROSITE" id="PS50853">
    <property type="entry name" value="FN3"/>
    <property type="match status" value="1"/>
</dbReference>
<dbReference type="InterPro" id="IPR051465">
    <property type="entry name" value="Cell_Envelope_Struct_Comp"/>
</dbReference>
<evidence type="ECO:0000256" key="1">
    <source>
        <dbReference type="SAM" id="MobiDB-lite"/>
    </source>
</evidence>
<dbReference type="PANTHER" id="PTHR43308">
    <property type="entry name" value="OUTER MEMBRANE PROTEIN ALPHA-RELATED"/>
    <property type="match status" value="1"/>
</dbReference>
<sequence length="1203" mass="127714">MERRLVLRVTAICMIVSLVLTMWGRVPVVLAAPAAPMVASKQESIEVTGFEAGAVLKLYRVNGGGLVATSPPVTGTYLFEQVVPDHEQYYVTQTVGGAVSDGSVFVNASLRIPQAEGDVEQVKVTNVYPGAEVKLYESNGTPVGITAELQSPNTVLFKNVTAGTGYYVNQKFNEVVSTGSNQVTVTPERPTAQAGLGPELEPEQIVVSDFHAGAILKLYQVSNGELKATSPSVTDVTYYTFNSVVPQKEGYYVTQTLNNVQSTNSDFTNSILRKPQASVDANSIKVSNIYPGAAVTLHNQDGTLVSGSPDVQQDGTVIFPNLNSRSYYFAKQTINEVVRDSDTVYVSPNIPGQPVAEGKEESIEVSGFTSGAILKLYRASNGSHVATSPPVTQSPYLFQFVEPQSGGGYYITQTVNGEASTNSEFVNSTLRKPQASADSSSVTVSNVYPGATVSLYRGNGELVSSDMPNMQQPDKVIFTGLEKRTEYYAVQQINGVVSESTSNVELSISKPGSPTVVTGTEYIDVSGFTTGAVLKLYLVEGNGILKATSEPVTGSTYRFENVIPDNREYYVTQTIDGEESDNSVFVGVHLRNPVGSVGIGYLDVDRVYPGATVSLYLTDGTLVSSAPELQSDGKMRFDNLPAGGEYYVVQRINGVVSEATPWLNIPTVPHAPRNVRAIAGNGQATITFDVPREDGGSPITEYEVTASPGNIQVKGTSSPMTITGLTNGVSYTFAVKAINVVGSSLASTPSNTVIPALPSSGGGSDNSSGSGGVTTGGTTSTTQPGMNQGINVLVNGVSEQIGFLTQTTKNGQIVSKVGIDPEKLKQKLATEGSGAVVTILVPSGADVLVGELDSSMIQEMQASRAVLKLQTDFATYSLPVSQISLDSLAKGFGGGTALQNIKVQVEMGKPTQAANDAVNRAVQQNQFTLEGAPVEFAVRGVYENQSVDIHQFNTYVERTITLENGKTNSGITTGVVVNPDGTVRHVPTRISLRDGRYVAVINSLSNSTYALILNPVQFKDVVGHWAQNTVNDMGSRMIIEGTGNGNYSPDQQMTRAEFATIITRALGIAPRAVNNMFSDVPQTAWYSASVGSAHEYNLVNGYADGSFKPDRNMTREEAMVLLARALELATSSATISETQAQQILADHGLEKDISTWAVKSAAQMIEAGVITGRGNSDLAPDAFVTRAEVAQMVARLLAKANLI</sequence>
<dbReference type="InterPro" id="IPR013783">
    <property type="entry name" value="Ig-like_fold"/>
</dbReference>
<reference evidence="4 5" key="1">
    <citation type="journal article" date="2019" name="J. Ind. Microbiol. Biotechnol.">
        <title>Paenibacillus amylolyticus 27C64 has a diverse set of carbohydrate-active enzymes and complete pectin deconstruction system.</title>
        <authorList>
            <person name="Keggi C."/>
            <person name="Doran-Peterson J."/>
        </authorList>
    </citation>
    <scope>NUCLEOTIDE SEQUENCE [LARGE SCALE GENOMIC DNA]</scope>
    <source>
        <strain evidence="4 5">27C64</strain>
    </source>
</reference>
<evidence type="ECO:0000313" key="4">
    <source>
        <dbReference type="EMBL" id="KAA8783265.1"/>
    </source>
</evidence>
<dbReference type="InterPro" id="IPR001119">
    <property type="entry name" value="SLH_dom"/>
</dbReference>
<dbReference type="Proteomes" id="UP000323664">
    <property type="component" value="Unassembled WGS sequence"/>
</dbReference>
<feature type="compositionally biased region" description="Gly residues" evidence="1">
    <location>
        <begin position="760"/>
        <end position="775"/>
    </location>
</feature>
<dbReference type="AlphaFoldDB" id="A0A5M9WNW0"/>
<protein>
    <submittedName>
        <fullName evidence="4">Uncharacterized protein</fullName>
    </submittedName>
</protein>
<dbReference type="PANTHER" id="PTHR43308:SF5">
    <property type="entry name" value="S-LAYER PROTEIN _ PEPTIDOGLYCAN ENDO-BETA-N-ACETYLGLUCOSAMINIDASE"/>
    <property type="match status" value="1"/>
</dbReference>
<dbReference type="InterPro" id="IPR036116">
    <property type="entry name" value="FN3_sf"/>
</dbReference>